<keyword evidence="6" id="KW-0413">Isomerase</keyword>
<dbReference type="SMART" id="SM00437">
    <property type="entry name" value="TOP1Ac"/>
    <property type="match status" value="1"/>
</dbReference>
<dbReference type="Gene3D" id="1.10.290.10">
    <property type="entry name" value="Topoisomerase I, domain 4"/>
    <property type="match status" value="1"/>
</dbReference>
<evidence type="ECO:0000256" key="7">
    <source>
        <dbReference type="SAM" id="MobiDB-lite"/>
    </source>
</evidence>
<feature type="region of interest" description="Disordered" evidence="7">
    <location>
        <begin position="409"/>
        <end position="437"/>
    </location>
</feature>
<dbReference type="InterPro" id="IPR013497">
    <property type="entry name" value="Topo_IA_cen"/>
</dbReference>
<dbReference type="InterPro" id="IPR034149">
    <property type="entry name" value="TOPRIM_TopoI"/>
</dbReference>
<dbReference type="GO" id="GO:0003677">
    <property type="term" value="F:DNA binding"/>
    <property type="evidence" value="ECO:0007669"/>
    <property type="project" value="UniProtKB-KW"/>
</dbReference>
<dbReference type="InterPro" id="IPR023405">
    <property type="entry name" value="Topo_IA_core_domain"/>
</dbReference>
<dbReference type="InterPro" id="IPR006171">
    <property type="entry name" value="TOPRIM_dom"/>
</dbReference>
<evidence type="ECO:0000256" key="4">
    <source>
        <dbReference type="ARBA" id="ARBA00023029"/>
    </source>
</evidence>
<evidence type="ECO:0000259" key="9">
    <source>
        <dbReference type="PROSITE" id="PS52039"/>
    </source>
</evidence>
<sequence length="949" mass="104176">MNYNNILTSRCIESSVKLNSSSYGFKSWRFFSIKATQKFRVQGKLVNKSDIVSSRDIKSEGKTLTFKNFHQYKKKTNSVAVRSSNLDGGQVVLSNSSKNISSKTSNLVADAVAVQKPKVHVSESDKNNGKSGPCTLIKSSSSNQGTKLQQKKKSQVGIKSSSQPVKNASKTSKSVANTVGVPKLKVEVIGHDKSNVKSGSCTPITAKSSCNNQGTNSSQPVKKSASKTSKSVANTVSVPKPKEQGSGGDKKNTKASPSVSIAAKTSSNNQGSKPQQQKKPQVETKSSQPVKKSNSKTIVSEANVVGVLKPTKKVSGDDKKDMKSTSSNLVALKSNNNSQGIKLQKRKQNQLNVKKQNQLSNTGIRLSAAVATDTKIAFQANKRTVSGKSSLALKVEKAPLKMVDNPVTQELSKKKTPKSATARKLQKKAKILSKSDKDQRSNAVSVIVNKSPSGQTLKPLFPPSGKSVVVVESLTKAKVIQGYLGDMYEVLPSYGHVRDLAGRAGSIRPDDNFSVVWEVPSTAWTHLKSIKMALNGAENLILASDPDREGEAIAWHIYEMLQQQDALHEGITVSRVVFHEITESSIKSALQAPRDIDADLVHAYLARRALDYLIGFNISPLLWRKLPGCQSAGRVQSAALALICDREMEIDRFKPQEYWTVNVEFNKKIPGSPDKAFPSSYLTHFESNKLEKLSINSYSQAKNIEHKIISSNFEVVGCKRSNSRKEPCAPYRTSTLQQDAVNKLHFTALRTMMLAQKLYEGVKLSDTEAIGLITYMRTDGMHVSDVATNEIRSLVIERWNILAWRGYASNRSDGTGSRYGKDFATESTRKLMKVKNAQEAHEAIRPTSIWRLPSMLSEVLDEDSLKLYSLIWCRTMASQMKPAIIDQMQIDFGDSGKSLLLRSTCSATSFLGYQSVYKDTDAANIENNEKDVFAHEQDFKALCTLKVAL</sequence>
<accession>A0A7J7NQ56</accession>
<evidence type="ECO:0000313" key="10">
    <source>
        <dbReference type="EMBL" id="KAF6169102.1"/>
    </source>
</evidence>
<dbReference type="InterPro" id="IPR023406">
    <property type="entry name" value="Topo_IA_AS"/>
</dbReference>
<feature type="compositionally biased region" description="Low complexity" evidence="7">
    <location>
        <begin position="221"/>
        <end position="233"/>
    </location>
</feature>
<feature type="compositionally biased region" description="Polar residues" evidence="7">
    <location>
        <begin position="283"/>
        <end position="298"/>
    </location>
</feature>
<dbReference type="Proteomes" id="UP000541444">
    <property type="component" value="Unassembled WGS sequence"/>
</dbReference>
<dbReference type="Pfam" id="PF01131">
    <property type="entry name" value="Topoisom_bac"/>
    <property type="match status" value="1"/>
</dbReference>
<dbReference type="InterPro" id="IPR013824">
    <property type="entry name" value="Topo_IA_cen_sub1"/>
</dbReference>
<dbReference type="InterPro" id="IPR000380">
    <property type="entry name" value="Topo_IA"/>
</dbReference>
<dbReference type="PRINTS" id="PR00417">
    <property type="entry name" value="PRTPISMRASEI"/>
</dbReference>
<dbReference type="Gene3D" id="1.10.460.10">
    <property type="entry name" value="Topoisomerase I, domain 2"/>
    <property type="match status" value="1"/>
</dbReference>
<evidence type="ECO:0000259" key="8">
    <source>
        <dbReference type="PROSITE" id="PS50880"/>
    </source>
</evidence>
<feature type="non-terminal residue" evidence="10">
    <location>
        <position position="1"/>
    </location>
</feature>
<protein>
    <recommendedName>
        <fullName evidence="3">DNA topoisomerase</fullName>
        <ecNumber evidence="3">5.6.2.1</ecNumber>
    </recommendedName>
</protein>
<dbReference type="InterPro" id="IPR003602">
    <property type="entry name" value="Topo_IA_DNA-bd_dom"/>
</dbReference>
<evidence type="ECO:0000256" key="1">
    <source>
        <dbReference type="ARBA" id="ARBA00000213"/>
    </source>
</evidence>
<dbReference type="GO" id="GO:0003917">
    <property type="term" value="F:DNA topoisomerase type I (single strand cut, ATP-independent) activity"/>
    <property type="evidence" value="ECO:0007669"/>
    <property type="project" value="UniProtKB-EC"/>
</dbReference>
<feature type="region of interest" description="Disordered" evidence="7">
    <location>
        <begin position="117"/>
        <end position="176"/>
    </location>
</feature>
<dbReference type="OrthoDB" id="430051at2759"/>
<feature type="domain" description="Topo IA-type catalytic" evidence="9">
    <location>
        <begin position="597"/>
        <end position="949"/>
    </location>
</feature>
<keyword evidence="5" id="KW-0238">DNA-binding</keyword>
<dbReference type="SMART" id="SM00436">
    <property type="entry name" value="TOP1Bc"/>
    <property type="match status" value="1"/>
</dbReference>
<dbReference type="GO" id="GO:0006265">
    <property type="term" value="P:DNA topological change"/>
    <property type="evidence" value="ECO:0007669"/>
    <property type="project" value="InterPro"/>
</dbReference>
<dbReference type="Gene3D" id="3.40.50.140">
    <property type="match status" value="1"/>
</dbReference>
<name>A0A7J7NQ56_9MAGN</name>
<comment type="similarity">
    <text evidence="2">Belongs to the type IA topoisomerase family.</text>
</comment>
<comment type="caution">
    <text evidence="10">The sequence shown here is derived from an EMBL/GenBank/DDBJ whole genome shotgun (WGS) entry which is preliminary data.</text>
</comment>
<dbReference type="InterPro" id="IPR003601">
    <property type="entry name" value="Topo_IA_2"/>
</dbReference>
<dbReference type="InterPro" id="IPR013826">
    <property type="entry name" value="Topo_IA_cen_sub3"/>
</dbReference>
<dbReference type="AlphaFoldDB" id="A0A7J7NQ56"/>
<feature type="compositionally biased region" description="Low complexity" evidence="7">
    <location>
        <begin position="266"/>
        <end position="279"/>
    </location>
</feature>
<organism evidence="10 11">
    <name type="scientific">Kingdonia uniflora</name>
    <dbReference type="NCBI Taxonomy" id="39325"/>
    <lineage>
        <taxon>Eukaryota</taxon>
        <taxon>Viridiplantae</taxon>
        <taxon>Streptophyta</taxon>
        <taxon>Embryophyta</taxon>
        <taxon>Tracheophyta</taxon>
        <taxon>Spermatophyta</taxon>
        <taxon>Magnoliopsida</taxon>
        <taxon>Ranunculales</taxon>
        <taxon>Circaeasteraceae</taxon>
        <taxon>Kingdonia</taxon>
    </lineage>
</organism>
<feature type="compositionally biased region" description="Polar residues" evidence="7">
    <location>
        <begin position="196"/>
        <end position="220"/>
    </location>
</feature>
<keyword evidence="4" id="KW-0799">Topoisomerase</keyword>
<dbReference type="PROSITE" id="PS52039">
    <property type="entry name" value="TOPO_IA_2"/>
    <property type="match status" value="1"/>
</dbReference>
<feature type="domain" description="Toprim" evidence="8">
    <location>
        <begin position="466"/>
        <end position="581"/>
    </location>
</feature>
<dbReference type="PANTHER" id="PTHR42785">
    <property type="entry name" value="DNA TOPOISOMERASE, TYPE IA, CORE"/>
    <property type="match status" value="1"/>
</dbReference>
<dbReference type="PROSITE" id="PS00396">
    <property type="entry name" value="TOPO_IA_1"/>
    <property type="match status" value="1"/>
</dbReference>
<gene>
    <name evidence="10" type="ORF">GIB67_038599</name>
</gene>
<feature type="compositionally biased region" description="Polar residues" evidence="7">
    <location>
        <begin position="137"/>
        <end position="148"/>
    </location>
</feature>
<evidence type="ECO:0000256" key="2">
    <source>
        <dbReference type="ARBA" id="ARBA00009446"/>
    </source>
</evidence>
<dbReference type="SUPFAM" id="SSF56712">
    <property type="entry name" value="Prokaryotic type I DNA topoisomerase"/>
    <property type="match status" value="1"/>
</dbReference>
<evidence type="ECO:0000313" key="11">
    <source>
        <dbReference type="Proteomes" id="UP000541444"/>
    </source>
</evidence>
<dbReference type="CDD" id="cd03363">
    <property type="entry name" value="TOPRIM_TopoIA_TopoI"/>
    <property type="match status" value="1"/>
</dbReference>
<feature type="region of interest" description="Disordered" evidence="7">
    <location>
        <begin position="193"/>
        <end position="298"/>
    </location>
</feature>
<reference evidence="10 11" key="1">
    <citation type="journal article" date="2020" name="IScience">
        <title>Genome Sequencing of the Endangered Kingdonia uniflora (Circaeasteraceae, Ranunculales) Reveals Potential Mechanisms of Evolutionary Specialization.</title>
        <authorList>
            <person name="Sun Y."/>
            <person name="Deng T."/>
            <person name="Zhang A."/>
            <person name="Moore M.J."/>
            <person name="Landis J.B."/>
            <person name="Lin N."/>
            <person name="Zhang H."/>
            <person name="Zhang X."/>
            <person name="Huang J."/>
            <person name="Zhang X."/>
            <person name="Sun H."/>
            <person name="Wang H."/>
        </authorList>
    </citation>
    <scope>NUCLEOTIDE SEQUENCE [LARGE SCALE GENOMIC DNA]</scope>
    <source>
        <strain evidence="10">TB1705</strain>
        <tissue evidence="10">Leaf</tissue>
    </source>
</reference>
<evidence type="ECO:0000256" key="5">
    <source>
        <dbReference type="ARBA" id="ARBA00023125"/>
    </source>
</evidence>
<dbReference type="Pfam" id="PF01751">
    <property type="entry name" value="Toprim"/>
    <property type="match status" value="1"/>
</dbReference>
<feature type="compositionally biased region" description="Polar residues" evidence="7">
    <location>
        <begin position="157"/>
        <end position="176"/>
    </location>
</feature>
<feature type="compositionally biased region" description="Basic and acidic residues" evidence="7">
    <location>
        <begin position="240"/>
        <end position="252"/>
    </location>
</feature>
<dbReference type="EC" id="5.6.2.1" evidence="3"/>
<dbReference type="PROSITE" id="PS50880">
    <property type="entry name" value="TOPRIM"/>
    <property type="match status" value="1"/>
</dbReference>
<dbReference type="PANTHER" id="PTHR42785:SF1">
    <property type="entry name" value="DNA TOPOISOMERASE"/>
    <property type="match status" value="1"/>
</dbReference>
<dbReference type="SMART" id="SM00493">
    <property type="entry name" value="TOPRIM"/>
    <property type="match status" value="1"/>
</dbReference>
<evidence type="ECO:0000256" key="6">
    <source>
        <dbReference type="ARBA" id="ARBA00023235"/>
    </source>
</evidence>
<dbReference type="EMBL" id="JACGCM010000671">
    <property type="protein sequence ID" value="KAF6169102.1"/>
    <property type="molecule type" value="Genomic_DNA"/>
</dbReference>
<feature type="compositionally biased region" description="Polar residues" evidence="7">
    <location>
        <begin position="254"/>
        <end position="265"/>
    </location>
</feature>
<comment type="catalytic activity">
    <reaction evidence="1">
        <text>ATP-independent breakage of single-stranded DNA, followed by passage and rejoining.</text>
        <dbReference type="EC" id="5.6.2.1"/>
    </reaction>
</comment>
<proteinExistence type="inferred from homology"/>
<evidence type="ECO:0000256" key="3">
    <source>
        <dbReference type="ARBA" id="ARBA00012891"/>
    </source>
</evidence>
<keyword evidence="11" id="KW-1185">Reference proteome</keyword>